<dbReference type="PANTHER" id="PTHR33048">
    <property type="entry name" value="PTH11-LIKE INTEGRAL MEMBRANE PROTEIN (AFU_ORTHOLOGUE AFUA_5G11245)"/>
    <property type="match status" value="1"/>
</dbReference>
<evidence type="ECO:0000256" key="4">
    <source>
        <dbReference type="ARBA" id="ARBA00023136"/>
    </source>
</evidence>
<keyword evidence="4 7" id="KW-0472">Membrane</keyword>
<keyword evidence="2 7" id="KW-0812">Transmembrane</keyword>
<proteinExistence type="inferred from homology"/>
<feature type="transmembrane region" description="Helical" evidence="7">
    <location>
        <begin position="53"/>
        <end position="75"/>
    </location>
</feature>
<feature type="transmembrane region" description="Helical" evidence="7">
    <location>
        <begin position="129"/>
        <end position="149"/>
    </location>
</feature>
<evidence type="ECO:0000259" key="8">
    <source>
        <dbReference type="Pfam" id="PF20684"/>
    </source>
</evidence>
<evidence type="ECO:0000256" key="5">
    <source>
        <dbReference type="ARBA" id="ARBA00038359"/>
    </source>
</evidence>
<dbReference type="InterPro" id="IPR049326">
    <property type="entry name" value="Rhodopsin_dom_fungi"/>
</dbReference>
<evidence type="ECO:0000313" key="10">
    <source>
        <dbReference type="Proteomes" id="UP001301958"/>
    </source>
</evidence>
<evidence type="ECO:0000256" key="1">
    <source>
        <dbReference type="ARBA" id="ARBA00004141"/>
    </source>
</evidence>
<feature type="compositionally biased region" description="Basic and acidic residues" evidence="6">
    <location>
        <begin position="339"/>
        <end position="352"/>
    </location>
</feature>
<feature type="transmembrane region" description="Helical" evidence="7">
    <location>
        <begin position="95"/>
        <end position="117"/>
    </location>
</feature>
<sequence>MASANLPGDNRAYQIQAPCIVFFVLTPFFVVVRLWARIKLRGWKGLGWDDWSILASSVFATIVSVLMMAACSYGFGQHIANLTRPNKLMTLKLFYVAQALYKLSINLTKTSILLLYLRIFPSKWFRITCYALITLIILYMIGTTASSIWQCTPVPKAWDKSLPGTCISITSNWYANAGFSIATDIIILALPMHPIYSSKLPKAQKSALIIVFALGLFTTITSILRMQTLSFSSTSPDITYAIDSSIWTMIEVQLAIICACLPVCRLPLGYLLPAYFSSSSRSRDTGTETGASSYYSASYSKKSRRIIISNNNNNDCLDDEGGSTRELATLSCSPGETHPGVEVDFERKEEGMPKGGFVQVGPGRPRLPMRVSSLGNGRG</sequence>
<comment type="similarity">
    <text evidence="5">Belongs to the SAT4 family.</text>
</comment>
<feature type="transmembrane region" description="Helical" evidence="7">
    <location>
        <begin position="173"/>
        <end position="195"/>
    </location>
</feature>
<reference evidence="9" key="1">
    <citation type="journal article" date="2023" name="Mol. Phylogenet. Evol.">
        <title>Genome-scale phylogeny and comparative genomics of the fungal order Sordariales.</title>
        <authorList>
            <person name="Hensen N."/>
            <person name="Bonometti L."/>
            <person name="Westerberg I."/>
            <person name="Brannstrom I.O."/>
            <person name="Guillou S."/>
            <person name="Cros-Aarteil S."/>
            <person name="Calhoun S."/>
            <person name="Haridas S."/>
            <person name="Kuo A."/>
            <person name="Mondo S."/>
            <person name="Pangilinan J."/>
            <person name="Riley R."/>
            <person name="LaButti K."/>
            <person name="Andreopoulos B."/>
            <person name="Lipzen A."/>
            <person name="Chen C."/>
            <person name="Yan M."/>
            <person name="Daum C."/>
            <person name="Ng V."/>
            <person name="Clum A."/>
            <person name="Steindorff A."/>
            <person name="Ohm R.A."/>
            <person name="Martin F."/>
            <person name="Silar P."/>
            <person name="Natvig D.O."/>
            <person name="Lalanne C."/>
            <person name="Gautier V."/>
            <person name="Ament-Velasquez S.L."/>
            <person name="Kruys A."/>
            <person name="Hutchinson M.I."/>
            <person name="Powell A.J."/>
            <person name="Barry K."/>
            <person name="Miller A.N."/>
            <person name="Grigoriev I.V."/>
            <person name="Debuchy R."/>
            <person name="Gladieux P."/>
            <person name="Hiltunen Thoren M."/>
            <person name="Johannesson H."/>
        </authorList>
    </citation>
    <scope>NUCLEOTIDE SEQUENCE</scope>
    <source>
        <strain evidence="9">CBS 990.96</strain>
    </source>
</reference>
<evidence type="ECO:0000256" key="2">
    <source>
        <dbReference type="ARBA" id="ARBA00022692"/>
    </source>
</evidence>
<dbReference type="Proteomes" id="UP001301958">
    <property type="component" value="Unassembled WGS sequence"/>
</dbReference>
<name>A0AAN7BXW8_9PEZI</name>
<organism evidence="9 10">
    <name type="scientific">Podospora fimiseda</name>
    <dbReference type="NCBI Taxonomy" id="252190"/>
    <lineage>
        <taxon>Eukaryota</taxon>
        <taxon>Fungi</taxon>
        <taxon>Dikarya</taxon>
        <taxon>Ascomycota</taxon>
        <taxon>Pezizomycotina</taxon>
        <taxon>Sordariomycetes</taxon>
        <taxon>Sordariomycetidae</taxon>
        <taxon>Sordariales</taxon>
        <taxon>Podosporaceae</taxon>
        <taxon>Podospora</taxon>
    </lineage>
</organism>
<dbReference type="AlphaFoldDB" id="A0AAN7BXW8"/>
<feature type="region of interest" description="Disordered" evidence="6">
    <location>
        <begin position="330"/>
        <end position="379"/>
    </location>
</feature>
<dbReference type="EMBL" id="MU865291">
    <property type="protein sequence ID" value="KAK4231674.1"/>
    <property type="molecule type" value="Genomic_DNA"/>
</dbReference>
<accession>A0AAN7BXW8</accession>
<feature type="transmembrane region" description="Helical" evidence="7">
    <location>
        <begin position="12"/>
        <end position="32"/>
    </location>
</feature>
<feature type="transmembrane region" description="Helical" evidence="7">
    <location>
        <begin position="207"/>
        <end position="226"/>
    </location>
</feature>
<evidence type="ECO:0000256" key="7">
    <source>
        <dbReference type="SAM" id="Phobius"/>
    </source>
</evidence>
<feature type="transmembrane region" description="Helical" evidence="7">
    <location>
        <begin position="246"/>
        <end position="272"/>
    </location>
</feature>
<dbReference type="PANTHER" id="PTHR33048:SF55">
    <property type="entry name" value="INTEGRAL MEMBRANE PROTEIN"/>
    <property type="match status" value="1"/>
</dbReference>
<evidence type="ECO:0000256" key="6">
    <source>
        <dbReference type="SAM" id="MobiDB-lite"/>
    </source>
</evidence>
<evidence type="ECO:0000313" key="9">
    <source>
        <dbReference type="EMBL" id="KAK4231674.1"/>
    </source>
</evidence>
<protein>
    <submittedName>
        <fullName evidence="9">Integral membrane protein</fullName>
    </submittedName>
</protein>
<dbReference type="InterPro" id="IPR052337">
    <property type="entry name" value="SAT4-like"/>
</dbReference>
<dbReference type="GO" id="GO:0016020">
    <property type="term" value="C:membrane"/>
    <property type="evidence" value="ECO:0007669"/>
    <property type="project" value="UniProtKB-SubCell"/>
</dbReference>
<dbReference type="Pfam" id="PF20684">
    <property type="entry name" value="Fung_rhodopsin"/>
    <property type="match status" value="1"/>
</dbReference>
<gene>
    <name evidence="9" type="ORF">QBC38DRAFT_354126</name>
</gene>
<feature type="domain" description="Rhodopsin" evidence="8">
    <location>
        <begin position="32"/>
        <end position="268"/>
    </location>
</feature>
<comment type="caution">
    <text evidence="9">The sequence shown here is derived from an EMBL/GenBank/DDBJ whole genome shotgun (WGS) entry which is preliminary data.</text>
</comment>
<comment type="subcellular location">
    <subcellularLocation>
        <location evidence="1">Membrane</location>
        <topology evidence="1">Multi-pass membrane protein</topology>
    </subcellularLocation>
</comment>
<evidence type="ECO:0000256" key="3">
    <source>
        <dbReference type="ARBA" id="ARBA00022989"/>
    </source>
</evidence>
<keyword evidence="3 7" id="KW-1133">Transmembrane helix</keyword>
<reference evidence="9" key="2">
    <citation type="submission" date="2023-05" db="EMBL/GenBank/DDBJ databases">
        <authorList>
            <consortium name="Lawrence Berkeley National Laboratory"/>
            <person name="Steindorff A."/>
            <person name="Hensen N."/>
            <person name="Bonometti L."/>
            <person name="Westerberg I."/>
            <person name="Brannstrom I.O."/>
            <person name="Guillou S."/>
            <person name="Cros-Aarteil S."/>
            <person name="Calhoun S."/>
            <person name="Haridas S."/>
            <person name="Kuo A."/>
            <person name="Mondo S."/>
            <person name="Pangilinan J."/>
            <person name="Riley R."/>
            <person name="Labutti K."/>
            <person name="Andreopoulos B."/>
            <person name="Lipzen A."/>
            <person name="Chen C."/>
            <person name="Yanf M."/>
            <person name="Daum C."/>
            <person name="Ng V."/>
            <person name="Clum A."/>
            <person name="Ohm R."/>
            <person name="Martin F."/>
            <person name="Silar P."/>
            <person name="Natvig D."/>
            <person name="Lalanne C."/>
            <person name="Gautier V."/>
            <person name="Ament-Velasquez S.L."/>
            <person name="Kruys A."/>
            <person name="Hutchinson M.I."/>
            <person name="Powell A.J."/>
            <person name="Barry K."/>
            <person name="Miller A.N."/>
            <person name="Grigoriev I.V."/>
            <person name="Debuchy R."/>
            <person name="Gladieux P."/>
            <person name="Thoren M.H."/>
            <person name="Johannesson H."/>
        </authorList>
    </citation>
    <scope>NUCLEOTIDE SEQUENCE</scope>
    <source>
        <strain evidence="9">CBS 990.96</strain>
    </source>
</reference>
<keyword evidence="10" id="KW-1185">Reference proteome</keyword>